<sequence>MPKLKTLSGDDVIKVLGRFGFLVVSQRGSHVKLQREGSGGSKQTLIIPRHAELDRGTLGAIYRQALRYLPEDKLQPQLFD</sequence>
<keyword evidence="2" id="KW-1277">Toxin-antitoxin system</keyword>
<evidence type="ECO:0000256" key="4">
    <source>
        <dbReference type="ARBA" id="ARBA00022759"/>
    </source>
</evidence>
<dbReference type="InterPro" id="IPR038570">
    <property type="entry name" value="HicA_sf"/>
</dbReference>
<dbReference type="Proteomes" id="UP000228812">
    <property type="component" value="Unassembled WGS sequence"/>
</dbReference>
<keyword evidence="7" id="KW-0346">Stress response</keyword>
<dbReference type="GO" id="GO:0004519">
    <property type="term" value="F:endonuclease activity"/>
    <property type="evidence" value="ECO:0007669"/>
    <property type="project" value="UniProtKB-KW"/>
</dbReference>
<keyword evidence="4" id="KW-0255">Endonuclease</keyword>
<dbReference type="EMBL" id="PCRZ01000047">
    <property type="protein sequence ID" value="PIP29702.1"/>
    <property type="molecule type" value="Genomic_DNA"/>
</dbReference>
<evidence type="ECO:0000256" key="5">
    <source>
        <dbReference type="ARBA" id="ARBA00022801"/>
    </source>
</evidence>
<evidence type="ECO:0000256" key="7">
    <source>
        <dbReference type="ARBA" id="ARBA00023016"/>
    </source>
</evidence>
<keyword evidence="3" id="KW-0540">Nuclease</keyword>
<protein>
    <recommendedName>
        <fullName evidence="10">Type II toxin-antitoxin system HicA family toxin</fullName>
    </recommendedName>
</protein>
<evidence type="ECO:0000313" key="9">
    <source>
        <dbReference type="Proteomes" id="UP000228812"/>
    </source>
</evidence>
<evidence type="ECO:0000256" key="2">
    <source>
        <dbReference type="ARBA" id="ARBA00022649"/>
    </source>
</evidence>
<keyword evidence="5" id="KW-0378">Hydrolase</keyword>
<dbReference type="SUPFAM" id="SSF54786">
    <property type="entry name" value="YcfA/nrd intein domain"/>
    <property type="match status" value="1"/>
</dbReference>
<accession>A0A2G9Z957</accession>
<dbReference type="Pfam" id="PF07927">
    <property type="entry name" value="HicA_toxin"/>
    <property type="match status" value="1"/>
</dbReference>
<comment type="similarity">
    <text evidence="1">Belongs to the HicA mRNA interferase family.</text>
</comment>
<name>A0A2G9Z957_9BACT</name>
<dbReference type="GO" id="GO:0003729">
    <property type="term" value="F:mRNA binding"/>
    <property type="evidence" value="ECO:0007669"/>
    <property type="project" value="InterPro"/>
</dbReference>
<evidence type="ECO:0000313" key="8">
    <source>
        <dbReference type="EMBL" id="PIP29702.1"/>
    </source>
</evidence>
<evidence type="ECO:0000256" key="3">
    <source>
        <dbReference type="ARBA" id="ARBA00022722"/>
    </source>
</evidence>
<gene>
    <name evidence="8" type="ORF">COX26_02720</name>
</gene>
<reference evidence="8 9" key="1">
    <citation type="submission" date="2017-09" db="EMBL/GenBank/DDBJ databases">
        <title>Depth-based differentiation of microbial function through sediment-hosted aquifers and enrichment of novel symbionts in the deep terrestrial subsurface.</title>
        <authorList>
            <person name="Probst A.J."/>
            <person name="Ladd B."/>
            <person name="Jarett J.K."/>
            <person name="Geller-Mcgrath D.E."/>
            <person name="Sieber C.M."/>
            <person name="Emerson J.B."/>
            <person name="Anantharaman K."/>
            <person name="Thomas B.C."/>
            <person name="Malmstrom R."/>
            <person name="Stieglmeier M."/>
            <person name="Klingl A."/>
            <person name="Woyke T."/>
            <person name="Ryan C.M."/>
            <person name="Banfield J.F."/>
        </authorList>
    </citation>
    <scope>NUCLEOTIDE SEQUENCE [LARGE SCALE GENOMIC DNA]</scope>
    <source>
        <strain evidence="8">CG23_combo_of_CG06-09_8_20_14_all_54_14</strain>
    </source>
</reference>
<dbReference type="Gene3D" id="3.30.920.30">
    <property type="entry name" value="Hypothetical protein"/>
    <property type="match status" value="1"/>
</dbReference>
<keyword evidence="6" id="KW-0694">RNA-binding</keyword>
<evidence type="ECO:0000256" key="6">
    <source>
        <dbReference type="ARBA" id="ARBA00022884"/>
    </source>
</evidence>
<dbReference type="GO" id="GO:0016787">
    <property type="term" value="F:hydrolase activity"/>
    <property type="evidence" value="ECO:0007669"/>
    <property type="project" value="UniProtKB-KW"/>
</dbReference>
<dbReference type="InterPro" id="IPR012933">
    <property type="entry name" value="HicA_mRNA_interferase"/>
</dbReference>
<organism evidence="8 9">
    <name type="scientific">Candidatus Jorgensenbacteria bacterium CG23_combo_of_CG06-09_8_20_14_all_54_14</name>
    <dbReference type="NCBI Taxonomy" id="1974595"/>
    <lineage>
        <taxon>Bacteria</taxon>
        <taxon>Candidatus Joergenseniibacteriota</taxon>
    </lineage>
</organism>
<evidence type="ECO:0008006" key="10">
    <source>
        <dbReference type="Google" id="ProtNLM"/>
    </source>
</evidence>
<proteinExistence type="inferred from homology"/>
<dbReference type="AlphaFoldDB" id="A0A2G9Z957"/>
<comment type="caution">
    <text evidence="8">The sequence shown here is derived from an EMBL/GenBank/DDBJ whole genome shotgun (WGS) entry which is preliminary data.</text>
</comment>
<evidence type="ECO:0000256" key="1">
    <source>
        <dbReference type="ARBA" id="ARBA00006620"/>
    </source>
</evidence>